<dbReference type="EMBL" id="JACYCC010000010">
    <property type="protein sequence ID" value="KAF8686325.1"/>
    <property type="molecule type" value="Genomic_DNA"/>
</dbReference>
<evidence type="ECO:0000313" key="1">
    <source>
        <dbReference type="EMBL" id="KAF8686325.1"/>
    </source>
</evidence>
<accession>A0A8H7HI48</accession>
<organism evidence="1 2">
    <name type="scientific">Rhizoctonia solani</name>
    <dbReference type="NCBI Taxonomy" id="456999"/>
    <lineage>
        <taxon>Eukaryota</taxon>
        <taxon>Fungi</taxon>
        <taxon>Dikarya</taxon>
        <taxon>Basidiomycota</taxon>
        <taxon>Agaricomycotina</taxon>
        <taxon>Agaricomycetes</taxon>
        <taxon>Cantharellales</taxon>
        <taxon>Ceratobasidiaceae</taxon>
        <taxon>Rhizoctonia</taxon>
    </lineage>
</organism>
<gene>
    <name evidence="1" type="ORF">RHS04_00187</name>
</gene>
<reference evidence="1" key="1">
    <citation type="submission" date="2020-09" db="EMBL/GenBank/DDBJ databases">
        <title>Comparative genome analyses of four rice-infecting Rhizoctonia solani isolates reveal extensive enrichment of homogalacturonan modification genes.</title>
        <authorList>
            <person name="Lee D.-Y."/>
            <person name="Jeon J."/>
            <person name="Kim K.-T."/>
            <person name="Cheong K."/>
            <person name="Song H."/>
            <person name="Choi G."/>
            <person name="Ko J."/>
            <person name="Opiyo S.O."/>
            <person name="Zuo S."/>
            <person name="Madhav S."/>
            <person name="Lee Y.-H."/>
            <person name="Wang G.-L."/>
        </authorList>
    </citation>
    <scope>NUCLEOTIDE SEQUENCE</scope>
    <source>
        <strain evidence="1">AG1-IA YN-7</strain>
    </source>
</reference>
<evidence type="ECO:0000313" key="2">
    <source>
        <dbReference type="Proteomes" id="UP000650582"/>
    </source>
</evidence>
<name>A0A8H7HI48_9AGAM</name>
<dbReference type="AlphaFoldDB" id="A0A8H7HI48"/>
<protein>
    <submittedName>
        <fullName evidence="1">Uncharacterized protein</fullName>
    </submittedName>
</protein>
<sequence>MIKLARCGVPVVNSTRSGEIHILKSAPNVNNIGDVTIDVYLEVGPGIKRTRARSTKHLINCFESRATAKGDIMRVHSNRNGEPEVSARVQHVYELRLFPNM</sequence>
<comment type="caution">
    <text evidence="1">The sequence shown here is derived from an EMBL/GenBank/DDBJ whole genome shotgun (WGS) entry which is preliminary data.</text>
</comment>
<dbReference type="Proteomes" id="UP000650582">
    <property type="component" value="Unassembled WGS sequence"/>
</dbReference>
<proteinExistence type="predicted"/>